<feature type="coiled-coil region" evidence="7">
    <location>
        <begin position="316"/>
        <end position="350"/>
    </location>
</feature>
<feature type="region of interest" description="Disordered" evidence="8">
    <location>
        <begin position="96"/>
        <end position="115"/>
    </location>
</feature>
<dbReference type="InterPro" id="IPR039745">
    <property type="entry name" value="Vps54"/>
</dbReference>
<dbReference type="Gene3D" id="6.10.250.860">
    <property type="match status" value="1"/>
</dbReference>
<evidence type="ECO:0000313" key="11">
    <source>
        <dbReference type="EMBL" id="KAK4219327.1"/>
    </source>
</evidence>
<evidence type="ECO:0000256" key="2">
    <source>
        <dbReference type="ARBA" id="ARBA00009150"/>
    </source>
</evidence>
<feature type="compositionally biased region" description="Basic and acidic residues" evidence="8">
    <location>
        <begin position="1108"/>
        <end position="1134"/>
    </location>
</feature>
<protein>
    <submittedName>
        <fullName evidence="11">Vps54-like protein-domain-containing protein</fullName>
    </submittedName>
</protein>
<keyword evidence="12" id="KW-1185">Reference proteome</keyword>
<feature type="region of interest" description="Disordered" evidence="8">
    <location>
        <begin position="1083"/>
        <end position="1153"/>
    </location>
</feature>
<gene>
    <name evidence="11" type="ORF">QBC37DRAFT_409788</name>
</gene>
<dbReference type="PANTHER" id="PTHR12965:SF0">
    <property type="entry name" value="VACUOLAR PROTEIN SORTING-ASSOCIATED PROTEIN 54"/>
    <property type="match status" value="1"/>
</dbReference>
<dbReference type="InterPro" id="IPR012501">
    <property type="entry name" value="Vps54_C"/>
</dbReference>
<evidence type="ECO:0000256" key="4">
    <source>
        <dbReference type="ARBA" id="ARBA00022927"/>
    </source>
</evidence>
<proteinExistence type="inferred from homology"/>
<dbReference type="AlphaFoldDB" id="A0AAN6YN78"/>
<feature type="region of interest" description="Disordered" evidence="8">
    <location>
        <begin position="149"/>
        <end position="221"/>
    </location>
</feature>
<dbReference type="Proteomes" id="UP001301769">
    <property type="component" value="Unassembled WGS sequence"/>
</dbReference>
<feature type="compositionally biased region" description="Basic and acidic residues" evidence="8">
    <location>
        <begin position="1144"/>
        <end position="1153"/>
    </location>
</feature>
<comment type="caution">
    <text evidence="11">The sequence shown here is derived from an EMBL/GenBank/DDBJ whole genome shotgun (WGS) entry which is preliminary data.</text>
</comment>
<dbReference type="GO" id="GO:0006896">
    <property type="term" value="P:Golgi to vacuole transport"/>
    <property type="evidence" value="ECO:0007669"/>
    <property type="project" value="TreeGrafter"/>
</dbReference>
<dbReference type="EMBL" id="MU858048">
    <property type="protein sequence ID" value="KAK4219327.1"/>
    <property type="molecule type" value="Genomic_DNA"/>
</dbReference>
<evidence type="ECO:0000256" key="3">
    <source>
        <dbReference type="ARBA" id="ARBA00022448"/>
    </source>
</evidence>
<dbReference type="GO" id="GO:0005829">
    <property type="term" value="C:cytosol"/>
    <property type="evidence" value="ECO:0007669"/>
    <property type="project" value="GOC"/>
</dbReference>
<sequence>MFSNQGARMSVDSLSPTLQAGPRGDFPFHGKTHRAHSPQRPSHNRRGSTASSIHSIGGSLDTSSGSWSQAMLETGQNAISTLLQPPIVRTGLVPHTAPPTSSTHKPPTARDIPPVTLTNIPHVDASEFKSYLSQVGSLYEQLRRVQAEEEDAASHSAARRTSKADSIAEAVDDGHLRPGKRPGAASRRTSTASISSIASFEAPSPLRRSGASFRKGGAHGPPPLSTIPTVYFDENFHLENPRTFDVVSERSEVIRSTSGTDERASSNGHAEAPRKALATNAILQEKLSWYMDTIEMHLIQSISTASTTFFTALGSLRELHSEAAESVDRIRALRKELESLDEEIASRGLEIVQQRRRRENIQQLHDAVEQLREVVERLGTCESLVDAGEVDNALDCIDALEGLIAGEPGSSQNPRSDLQLRDLRGTSALQGINNDLDTLRQRVGKAYEAKMVATLIQDLRRHVQKVSTQEVLMRWNSASIRSRGGHGREPSAFPSYLSSIDDLRAELLPSLTGLQRAQYLTAAATAYREATLREVRNVIKEPLPSSNDDDTESMMSSSTMTGGKPRTAQEKAMGLARNLRALSSRDAEETFIKIYIGITETLRRFSTQVKVLLDVASSIGNPTGLSDLKSPIKSPPFSPTARRESDAGLEAQAEVHKALDASNLLGQAVDMAQDRIVRLLRARTGQSTHLSLIWFLRYFTLNLHFAIECEAISGRSGTKLKDAVNGHIKEFVTLHKDAEMQRLVEGMNLDQWVSTDFGDRDSELLGHILEGSTKNDPTWWTRDTKMWVPYDEDDEENQDAAGPDNGQDVAATRPRVRGAIIDEQTFHLPKSAILCMNGIGQFLHLIVGIPSVAVEISSSLIAYMSFFASRCYQLILAAGATVSAGLRHITTVNLAVASQALGFIATLIPHIREFVRRYCSSGTGANVSAVMAEYDKIRRTYQEHQNSIYDKLVEIMHRRAQVAAKGMRALNWENEKDTCRPVHEYMELLAKETTRLHKNLVRQGLPEDTVRMIMLPIFNSYKDTFGTVLQELEPVNESGRDSMIRDVEYLQSRMGKMMDGFEGIGEYLVEIIKAKVVVKSKTASPPHPLVQAQIGQSPSARIPSPSLEVEKRNENEERRSAEREELAASRRNSGELETAADADGQAKGEDVKS</sequence>
<dbReference type="GO" id="GO:0000938">
    <property type="term" value="C:GARP complex"/>
    <property type="evidence" value="ECO:0007669"/>
    <property type="project" value="InterPro"/>
</dbReference>
<feature type="region of interest" description="Disordered" evidence="8">
    <location>
        <begin position="541"/>
        <end position="567"/>
    </location>
</feature>
<feature type="compositionally biased region" description="Low complexity" evidence="8">
    <location>
        <begin position="184"/>
        <end position="199"/>
    </location>
</feature>
<dbReference type="Pfam" id="PF20651">
    <property type="entry name" value="EXOC6_Sec15_N"/>
    <property type="match status" value="1"/>
</dbReference>
<evidence type="ECO:0000259" key="10">
    <source>
        <dbReference type="Pfam" id="PF20651"/>
    </source>
</evidence>
<feature type="domain" description="Exocyst complex component EXOC6/Sec15 N-terminal" evidence="10">
    <location>
        <begin position="291"/>
        <end position="467"/>
    </location>
</feature>
<accession>A0AAN6YN78</accession>
<dbReference type="InterPro" id="IPR048359">
    <property type="entry name" value="EXOC6_Sec15_N"/>
</dbReference>
<name>A0AAN6YN78_9PEZI</name>
<organism evidence="11 12">
    <name type="scientific">Rhypophila decipiens</name>
    <dbReference type="NCBI Taxonomy" id="261697"/>
    <lineage>
        <taxon>Eukaryota</taxon>
        <taxon>Fungi</taxon>
        <taxon>Dikarya</taxon>
        <taxon>Ascomycota</taxon>
        <taxon>Pezizomycotina</taxon>
        <taxon>Sordariomycetes</taxon>
        <taxon>Sordariomycetidae</taxon>
        <taxon>Sordariales</taxon>
        <taxon>Naviculisporaceae</taxon>
        <taxon>Rhypophila</taxon>
    </lineage>
</organism>
<evidence type="ECO:0000256" key="6">
    <source>
        <dbReference type="ARBA" id="ARBA00023054"/>
    </source>
</evidence>
<evidence type="ECO:0000259" key="9">
    <source>
        <dbReference type="Pfam" id="PF07928"/>
    </source>
</evidence>
<evidence type="ECO:0000256" key="5">
    <source>
        <dbReference type="ARBA" id="ARBA00023034"/>
    </source>
</evidence>
<keyword evidence="6 7" id="KW-0175">Coiled coil</keyword>
<evidence type="ECO:0000256" key="1">
    <source>
        <dbReference type="ARBA" id="ARBA00004601"/>
    </source>
</evidence>
<feature type="compositionally biased region" description="Polar residues" evidence="8">
    <location>
        <begin position="1"/>
        <end position="18"/>
    </location>
</feature>
<dbReference type="Pfam" id="PF07928">
    <property type="entry name" value="Vps54"/>
    <property type="match status" value="1"/>
</dbReference>
<feature type="domain" description="Vacuolar protein sorting-associated protein 54 C-terminal" evidence="9">
    <location>
        <begin position="823"/>
        <end position="959"/>
    </location>
</feature>
<comment type="subcellular location">
    <subcellularLocation>
        <location evidence="1">Golgi apparatus</location>
        <location evidence="1">trans-Golgi network</location>
    </subcellularLocation>
</comment>
<dbReference type="GO" id="GO:0042147">
    <property type="term" value="P:retrograde transport, endosome to Golgi"/>
    <property type="evidence" value="ECO:0007669"/>
    <property type="project" value="InterPro"/>
</dbReference>
<feature type="compositionally biased region" description="Polar residues" evidence="8">
    <location>
        <begin position="47"/>
        <end position="65"/>
    </location>
</feature>
<keyword evidence="3" id="KW-0813">Transport</keyword>
<dbReference type="GO" id="GO:0015031">
    <property type="term" value="P:protein transport"/>
    <property type="evidence" value="ECO:0007669"/>
    <property type="project" value="UniProtKB-KW"/>
</dbReference>
<dbReference type="GO" id="GO:0019905">
    <property type="term" value="F:syntaxin binding"/>
    <property type="evidence" value="ECO:0007669"/>
    <property type="project" value="TreeGrafter"/>
</dbReference>
<comment type="similarity">
    <text evidence="2">Belongs to the VPS54 family.</text>
</comment>
<feature type="region of interest" description="Disordered" evidence="8">
    <location>
        <begin position="1"/>
        <end position="65"/>
    </location>
</feature>
<dbReference type="PANTHER" id="PTHR12965">
    <property type="entry name" value="VACUOLAR PROTEIN SORTING 54"/>
    <property type="match status" value="1"/>
</dbReference>
<evidence type="ECO:0000256" key="8">
    <source>
        <dbReference type="SAM" id="MobiDB-lite"/>
    </source>
</evidence>
<evidence type="ECO:0000256" key="7">
    <source>
        <dbReference type="SAM" id="Coils"/>
    </source>
</evidence>
<reference evidence="11" key="2">
    <citation type="submission" date="2023-05" db="EMBL/GenBank/DDBJ databases">
        <authorList>
            <consortium name="Lawrence Berkeley National Laboratory"/>
            <person name="Steindorff A."/>
            <person name="Hensen N."/>
            <person name="Bonometti L."/>
            <person name="Westerberg I."/>
            <person name="Brannstrom I.O."/>
            <person name="Guillou S."/>
            <person name="Cros-Aarteil S."/>
            <person name="Calhoun S."/>
            <person name="Haridas S."/>
            <person name="Kuo A."/>
            <person name="Mondo S."/>
            <person name="Pangilinan J."/>
            <person name="Riley R."/>
            <person name="Labutti K."/>
            <person name="Andreopoulos B."/>
            <person name="Lipzen A."/>
            <person name="Chen C."/>
            <person name="Yanf M."/>
            <person name="Daum C."/>
            <person name="Ng V."/>
            <person name="Clum A."/>
            <person name="Ohm R."/>
            <person name="Martin F."/>
            <person name="Silar P."/>
            <person name="Natvig D."/>
            <person name="Lalanne C."/>
            <person name="Gautier V."/>
            <person name="Ament-Velasquez S.L."/>
            <person name="Kruys A."/>
            <person name="Hutchinson M.I."/>
            <person name="Powell A.J."/>
            <person name="Barry K."/>
            <person name="Miller A.N."/>
            <person name="Grigoriev I.V."/>
            <person name="Debuchy R."/>
            <person name="Gladieux P."/>
            <person name="Thoren M.H."/>
            <person name="Johannesson H."/>
        </authorList>
    </citation>
    <scope>NUCLEOTIDE SEQUENCE</scope>
    <source>
        <strain evidence="11">PSN293</strain>
    </source>
</reference>
<keyword evidence="5" id="KW-0333">Golgi apparatus</keyword>
<evidence type="ECO:0000313" key="12">
    <source>
        <dbReference type="Proteomes" id="UP001301769"/>
    </source>
</evidence>
<feature type="compositionally biased region" description="Basic residues" evidence="8">
    <location>
        <begin position="30"/>
        <end position="46"/>
    </location>
</feature>
<keyword evidence="4" id="KW-0653">Protein transport</keyword>
<reference evidence="11" key="1">
    <citation type="journal article" date="2023" name="Mol. Phylogenet. Evol.">
        <title>Genome-scale phylogeny and comparative genomics of the fungal order Sordariales.</title>
        <authorList>
            <person name="Hensen N."/>
            <person name="Bonometti L."/>
            <person name="Westerberg I."/>
            <person name="Brannstrom I.O."/>
            <person name="Guillou S."/>
            <person name="Cros-Aarteil S."/>
            <person name="Calhoun S."/>
            <person name="Haridas S."/>
            <person name="Kuo A."/>
            <person name="Mondo S."/>
            <person name="Pangilinan J."/>
            <person name="Riley R."/>
            <person name="LaButti K."/>
            <person name="Andreopoulos B."/>
            <person name="Lipzen A."/>
            <person name="Chen C."/>
            <person name="Yan M."/>
            <person name="Daum C."/>
            <person name="Ng V."/>
            <person name="Clum A."/>
            <person name="Steindorff A."/>
            <person name="Ohm R.A."/>
            <person name="Martin F."/>
            <person name="Silar P."/>
            <person name="Natvig D.O."/>
            <person name="Lalanne C."/>
            <person name="Gautier V."/>
            <person name="Ament-Velasquez S.L."/>
            <person name="Kruys A."/>
            <person name="Hutchinson M.I."/>
            <person name="Powell A.J."/>
            <person name="Barry K."/>
            <person name="Miller A.N."/>
            <person name="Grigoriev I.V."/>
            <person name="Debuchy R."/>
            <person name="Gladieux P."/>
            <person name="Hiltunen Thoren M."/>
            <person name="Johannesson H."/>
        </authorList>
    </citation>
    <scope>NUCLEOTIDE SEQUENCE</scope>
    <source>
        <strain evidence="11">PSN293</strain>
    </source>
</reference>